<dbReference type="Pfam" id="PF03403">
    <property type="entry name" value="PAF-AH_p_II"/>
    <property type="match status" value="2"/>
</dbReference>
<accession>A0A9P4GNT1</accession>
<proteinExistence type="predicted"/>
<dbReference type="GeneID" id="63845391"/>
<dbReference type="SUPFAM" id="SSF53474">
    <property type="entry name" value="alpha/beta-Hydrolases"/>
    <property type="match status" value="1"/>
</dbReference>
<keyword evidence="4" id="KW-0443">Lipid metabolism</keyword>
<protein>
    <recommendedName>
        <fullName evidence="1">1-alkyl-2-acetylglycerophosphocholine esterase</fullName>
        <ecNumber evidence="1">3.1.1.47</ecNumber>
    </recommendedName>
</protein>
<dbReference type="GO" id="GO:0016042">
    <property type="term" value="P:lipid catabolic process"/>
    <property type="evidence" value="ECO:0007669"/>
    <property type="project" value="UniProtKB-KW"/>
</dbReference>
<dbReference type="PANTHER" id="PTHR10272:SF14">
    <property type="entry name" value="PAF ACETYLHYDROLASE FAMILY PROTEIN"/>
    <property type="match status" value="1"/>
</dbReference>
<dbReference type="PANTHER" id="PTHR10272">
    <property type="entry name" value="PLATELET-ACTIVATING FACTOR ACETYLHYDROLASE"/>
    <property type="match status" value="1"/>
</dbReference>
<dbReference type="Proteomes" id="UP000800039">
    <property type="component" value="Unassembled WGS sequence"/>
</dbReference>
<evidence type="ECO:0000313" key="7">
    <source>
        <dbReference type="Proteomes" id="UP000800039"/>
    </source>
</evidence>
<sequence length="382" mass="41937">MFVNVLAFLLLASTTKAVDNATLVLPQGTGPFGVSYHEFELVDSSRVDPFNASHVRRIMVSRLDPVQKSKCKLTKIPYFLPEVARVQDEILTGYDYPTGLWSRFNLEVCKPSKTQHSGSGDNFPIALFGPGLNTTRLFYSSLAQEVASHGFTVLTIDHPYDTDVVVFPNGDVIYGGRVTSPNKANGSTTSVEHALQVRAQDASFVLDTLGTKKPAAIFGQSFGGAAAATSMLNDKRFRAGINFDGFMFGPVLKTPLGSPIHPQAFMLWGSDGLNSSSEPSWTAFWDTQSKAPYVDYKKEFSIVNSTHSSYWDLNLLVDVAGIRGNLSETAQYLISPVHGPRVYEILGRYVSAFFWRALGLKKEDEVLRGKNGKFPEVKLLSG</sequence>
<dbReference type="InterPro" id="IPR029058">
    <property type="entry name" value="AB_hydrolase_fold"/>
</dbReference>
<dbReference type="OrthoDB" id="2363873at2759"/>
<organism evidence="6 7">
    <name type="scientific">Cucurbitaria berberidis CBS 394.84</name>
    <dbReference type="NCBI Taxonomy" id="1168544"/>
    <lineage>
        <taxon>Eukaryota</taxon>
        <taxon>Fungi</taxon>
        <taxon>Dikarya</taxon>
        <taxon>Ascomycota</taxon>
        <taxon>Pezizomycotina</taxon>
        <taxon>Dothideomycetes</taxon>
        <taxon>Pleosporomycetidae</taxon>
        <taxon>Pleosporales</taxon>
        <taxon>Pleosporineae</taxon>
        <taxon>Cucurbitariaceae</taxon>
        <taxon>Cucurbitaria</taxon>
    </lineage>
</organism>
<name>A0A9P4GNT1_9PLEO</name>
<evidence type="ECO:0000256" key="1">
    <source>
        <dbReference type="ARBA" id="ARBA00013201"/>
    </source>
</evidence>
<dbReference type="GO" id="GO:0003847">
    <property type="term" value="F:1-alkyl-2-acetylglycerophosphocholine esterase activity"/>
    <property type="evidence" value="ECO:0007669"/>
    <property type="project" value="UniProtKB-EC"/>
</dbReference>
<comment type="caution">
    <text evidence="6">The sequence shown here is derived from an EMBL/GenBank/DDBJ whole genome shotgun (WGS) entry which is preliminary data.</text>
</comment>
<dbReference type="EMBL" id="ML976615">
    <property type="protein sequence ID" value="KAF1848834.1"/>
    <property type="molecule type" value="Genomic_DNA"/>
</dbReference>
<evidence type="ECO:0000256" key="5">
    <source>
        <dbReference type="SAM" id="SignalP"/>
    </source>
</evidence>
<keyword evidence="5" id="KW-0732">Signal</keyword>
<feature type="chain" id="PRO_5040150344" description="1-alkyl-2-acetylglycerophosphocholine esterase" evidence="5">
    <location>
        <begin position="18"/>
        <end position="382"/>
    </location>
</feature>
<keyword evidence="3" id="KW-0442">Lipid degradation</keyword>
<evidence type="ECO:0000313" key="6">
    <source>
        <dbReference type="EMBL" id="KAF1848834.1"/>
    </source>
</evidence>
<keyword evidence="7" id="KW-1185">Reference proteome</keyword>
<feature type="signal peptide" evidence="5">
    <location>
        <begin position="1"/>
        <end position="17"/>
    </location>
</feature>
<reference evidence="6" key="1">
    <citation type="submission" date="2020-01" db="EMBL/GenBank/DDBJ databases">
        <authorList>
            <consortium name="DOE Joint Genome Institute"/>
            <person name="Haridas S."/>
            <person name="Albert R."/>
            <person name="Binder M."/>
            <person name="Bloem J."/>
            <person name="Labutti K."/>
            <person name="Salamov A."/>
            <person name="Andreopoulos B."/>
            <person name="Baker S.E."/>
            <person name="Barry K."/>
            <person name="Bills G."/>
            <person name="Bluhm B.H."/>
            <person name="Cannon C."/>
            <person name="Castanera R."/>
            <person name="Culley D.E."/>
            <person name="Daum C."/>
            <person name="Ezra D."/>
            <person name="Gonzalez J.B."/>
            <person name="Henrissat B."/>
            <person name="Kuo A."/>
            <person name="Liang C."/>
            <person name="Lipzen A."/>
            <person name="Lutzoni F."/>
            <person name="Magnuson J."/>
            <person name="Mondo S."/>
            <person name="Nolan M."/>
            <person name="Ohm R."/>
            <person name="Pangilinan J."/>
            <person name="Park H.-J."/>
            <person name="Ramirez L."/>
            <person name="Alfaro M."/>
            <person name="Sun H."/>
            <person name="Tritt A."/>
            <person name="Yoshinaga Y."/>
            <person name="Zwiers L.-H."/>
            <person name="Turgeon B.G."/>
            <person name="Goodwin S.B."/>
            <person name="Spatafora J.W."/>
            <person name="Crous P.W."/>
            <person name="Grigoriev I.V."/>
        </authorList>
    </citation>
    <scope>NUCLEOTIDE SEQUENCE</scope>
    <source>
        <strain evidence="6">CBS 394.84</strain>
    </source>
</reference>
<evidence type="ECO:0000256" key="2">
    <source>
        <dbReference type="ARBA" id="ARBA00022801"/>
    </source>
</evidence>
<dbReference type="AlphaFoldDB" id="A0A9P4GNT1"/>
<dbReference type="RefSeq" id="XP_040791397.1">
    <property type="nucleotide sequence ID" value="XM_040928138.1"/>
</dbReference>
<keyword evidence="2" id="KW-0378">Hydrolase</keyword>
<gene>
    <name evidence="6" type="ORF">K460DRAFT_276786</name>
</gene>
<evidence type="ECO:0000256" key="4">
    <source>
        <dbReference type="ARBA" id="ARBA00023098"/>
    </source>
</evidence>
<evidence type="ECO:0000256" key="3">
    <source>
        <dbReference type="ARBA" id="ARBA00022963"/>
    </source>
</evidence>
<dbReference type="Gene3D" id="3.40.50.1820">
    <property type="entry name" value="alpha/beta hydrolase"/>
    <property type="match status" value="1"/>
</dbReference>
<dbReference type="EC" id="3.1.1.47" evidence="1"/>